<comment type="caution">
    <text evidence="1">The sequence shown here is derived from an EMBL/GenBank/DDBJ whole genome shotgun (WGS) entry which is preliminary data.</text>
</comment>
<sequence>MHYLRVFILLLAMLALVV</sequence>
<dbReference type="AlphaFoldDB" id="A0A8J2K2N6"/>
<dbReference type="EMBL" id="CAJVCH010168009">
    <property type="protein sequence ID" value="CAG7728754.1"/>
    <property type="molecule type" value="Genomic_DNA"/>
</dbReference>
<proteinExistence type="predicted"/>
<evidence type="ECO:0000313" key="2">
    <source>
        <dbReference type="Proteomes" id="UP000708208"/>
    </source>
</evidence>
<dbReference type="Proteomes" id="UP000708208">
    <property type="component" value="Unassembled WGS sequence"/>
</dbReference>
<feature type="non-terminal residue" evidence="1">
    <location>
        <position position="18"/>
    </location>
</feature>
<reference evidence="1" key="1">
    <citation type="submission" date="2021-06" db="EMBL/GenBank/DDBJ databases">
        <authorList>
            <person name="Hodson N. C."/>
            <person name="Mongue J. A."/>
            <person name="Jaron S. K."/>
        </authorList>
    </citation>
    <scope>NUCLEOTIDE SEQUENCE</scope>
</reference>
<protein>
    <submittedName>
        <fullName evidence="1">Uncharacterized protein</fullName>
    </submittedName>
</protein>
<keyword evidence="2" id="KW-1185">Reference proteome</keyword>
<organism evidence="1 2">
    <name type="scientific">Allacma fusca</name>
    <dbReference type="NCBI Taxonomy" id="39272"/>
    <lineage>
        <taxon>Eukaryota</taxon>
        <taxon>Metazoa</taxon>
        <taxon>Ecdysozoa</taxon>
        <taxon>Arthropoda</taxon>
        <taxon>Hexapoda</taxon>
        <taxon>Collembola</taxon>
        <taxon>Symphypleona</taxon>
        <taxon>Sminthuridae</taxon>
        <taxon>Allacma</taxon>
    </lineage>
</organism>
<evidence type="ECO:0000313" key="1">
    <source>
        <dbReference type="EMBL" id="CAG7728754.1"/>
    </source>
</evidence>
<accession>A0A8J2K2N6</accession>
<gene>
    <name evidence="1" type="ORF">AFUS01_LOCUS17511</name>
</gene>
<name>A0A8J2K2N6_9HEXA</name>